<protein>
    <submittedName>
        <fullName evidence="1">Uncharacterized protein</fullName>
    </submittedName>
</protein>
<dbReference type="EMBL" id="MZ348422">
    <property type="protein sequence ID" value="QYN80094.1"/>
    <property type="molecule type" value="Genomic_DNA"/>
</dbReference>
<name>A0AAE8BIN0_9CAUD</name>
<accession>A0AAE8BIN0</accession>
<evidence type="ECO:0000313" key="1">
    <source>
        <dbReference type="EMBL" id="QYN80094.1"/>
    </source>
</evidence>
<proteinExistence type="predicted"/>
<dbReference type="Proteomes" id="UP000828443">
    <property type="component" value="Segment"/>
</dbReference>
<dbReference type="KEGG" id="vg:77953271"/>
<evidence type="ECO:0000313" key="2">
    <source>
        <dbReference type="Proteomes" id="UP000828443"/>
    </source>
</evidence>
<dbReference type="GeneID" id="77953271"/>
<sequence length="150" mass="16692">MSEESSVDYGGMTLHEIYRVRNWASKSNNQSVLLQIKLHLNGRTGTGEIPTYPAVTLAEVLEGEPPEVWVVVDHAITDTPVAEQHAHILNEVIHARYDGKIKVSMHSGEIDGDRLFNYHVVLLALSHCFMVMKARGTNKAGTVVPYDSLR</sequence>
<keyword evidence="2" id="KW-1185">Reference proteome</keyword>
<organism evidence="1 2">
    <name type="scientific">Kosakonia phage Kc263</name>
    <dbReference type="NCBI Taxonomy" id="2863194"/>
    <lineage>
        <taxon>Viruses</taxon>
        <taxon>Duplodnaviria</taxon>
        <taxon>Heunggongvirae</taxon>
        <taxon>Uroviricota</taxon>
        <taxon>Caudoviricetes</taxon>
        <taxon>Chimalliviridae</taxon>
        <taxon>Branisovskavirus</taxon>
        <taxon>Branisovskavirus Kc263</taxon>
    </lineage>
</organism>
<dbReference type="RefSeq" id="YP_010676906.1">
    <property type="nucleotide sequence ID" value="NC_071015.1"/>
</dbReference>
<reference evidence="1" key="1">
    <citation type="journal article" date="2021" name="Viruses">
        <title>Novel Viruses That Lyse Plant and Human Strains of Kosakonia cowanii.</title>
        <authorList>
            <person name="Petrzik K."/>
            <person name="Brazdova S."/>
            <person name="Krawczyk K."/>
        </authorList>
    </citation>
    <scope>NUCLEOTIDE SEQUENCE</scope>
</reference>